<dbReference type="SUPFAM" id="SSF109604">
    <property type="entry name" value="HD-domain/PDEase-like"/>
    <property type="match status" value="1"/>
</dbReference>
<evidence type="ECO:0000313" key="1">
    <source>
        <dbReference type="EMBL" id="EEV19988.1"/>
    </source>
</evidence>
<dbReference type="OrthoDB" id="358450at2"/>
<dbReference type="AlphaFoldDB" id="C8PR63"/>
<dbReference type="Gene3D" id="1.10.3210.10">
    <property type="entry name" value="Hypothetical protein af1432"/>
    <property type="match status" value="1"/>
</dbReference>
<dbReference type="RefSeq" id="WP_006189024.1">
    <property type="nucleotide sequence ID" value="NZ_ACYH01000041.1"/>
</dbReference>
<dbReference type="STRING" id="596324.TREVI0001_0752"/>
<evidence type="ECO:0000313" key="2">
    <source>
        <dbReference type="Proteomes" id="UP000004509"/>
    </source>
</evidence>
<sequence>MEQHEVALLKGMYLAPYIHLATGLRGKARHAGGNMFRHQIDTMATLIDYGYIDSVLLKASIIHDVLEDIPDFNVNELLSIDSESPAVYELVMEVTRRPGQTKAEYLQHIIRHGSQRAKVLKCADRISNMISLGFVNDPEFIKRYCNETEVYVFPIALEVNFDMYNELLYLVQSRLQYLADFEFLHKHRCDTASAQ</sequence>
<protein>
    <recommendedName>
        <fullName evidence="3">HD domain protein</fullName>
    </recommendedName>
</protein>
<name>C8PR63_9SPIR</name>
<organism evidence="1 2">
    <name type="scientific">Treponema vincentii ATCC 35580</name>
    <dbReference type="NCBI Taxonomy" id="596324"/>
    <lineage>
        <taxon>Bacteria</taxon>
        <taxon>Pseudomonadati</taxon>
        <taxon>Spirochaetota</taxon>
        <taxon>Spirochaetia</taxon>
        <taxon>Spirochaetales</taxon>
        <taxon>Treponemataceae</taxon>
        <taxon>Treponema</taxon>
    </lineage>
</organism>
<dbReference type="eggNOG" id="COG0317">
    <property type="taxonomic scope" value="Bacteria"/>
</dbReference>
<reference evidence="1 2" key="1">
    <citation type="submission" date="2009-07" db="EMBL/GenBank/DDBJ databases">
        <authorList>
            <person name="Madupu R."/>
            <person name="Sebastian Y."/>
            <person name="Durkin A.S."/>
            <person name="Torralba M."/>
            <person name="Methe B."/>
            <person name="Sutton G.G."/>
            <person name="Strausberg R.L."/>
            <person name="Nelson K.E."/>
        </authorList>
    </citation>
    <scope>NUCLEOTIDE SEQUENCE [LARGE SCALE GENOMIC DNA]</scope>
    <source>
        <strain evidence="1 2">ATCC 35580</strain>
    </source>
</reference>
<dbReference type="Proteomes" id="UP000004509">
    <property type="component" value="Unassembled WGS sequence"/>
</dbReference>
<comment type="caution">
    <text evidence="1">The sequence shown here is derived from an EMBL/GenBank/DDBJ whole genome shotgun (WGS) entry which is preliminary data.</text>
</comment>
<accession>C8PR63</accession>
<gene>
    <name evidence="1" type="ORF">TREVI0001_0752</name>
</gene>
<proteinExistence type="predicted"/>
<dbReference type="EMBL" id="ACYH01000041">
    <property type="protein sequence ID" value="EEV19988.1"/>
    <property type="molecule type" value="Genomic_DNA"/>
</dbReference>
<evidence type="ECO:0008006" key="3">
    <source>
        <dbReference type="Google" id="ProtNLM"/>
    </source>
</evidence>
<dbReference type="GeneID" id="301462358"/>